<proteinExistence type="predicted"/>
<name>A0ABX1D7P7_9FLAO</name>
<organism evidence="1 2">
    <name type="scientific">Salinimicrobium oceani</name>
    <dbReference type="NCBI Taxonomy" id="2722702"/>
    <lineage>
        <taxon>Bacteria</taxon>
        <taxon>Pseudomonadati</taxon>
        <taxon>Bacteroidota</taxon>
        <taxon>Flavobacteriia</taxon>
        <taxon>Flavobacteriales</taxon>
        <taxon>Flavobacteriaceae</taxon>
        <taxon>Salinimicrobium</taxon>
    </lineage>
</organism>
<comment type="caution">
    <text evidence="1">The sequence shown here is derived from an EMBL/GenBank/DDBJ whole genome shotgun (WGS) entry which is preliminary data.</text>
</comment>
<evidence type="ECO:0000313" key="1">
    <source>
        <dbReference type="EMBL" id="NJW54551.1"/>
    </source>
</evidence>
<protein>
    <submittedName>
        <fullName evidence="1">Uncharacterized protein</fullName>
    </submittedName>
</protein>
<sequence length="120" mass="13510">MQNEVITINRSSSVLISPTHLHYKFGIVNETEKIIPLQGIKRLNYSSGMINKTSTGCNIFAGFFAGILSDYPDPGNVETNLPVLTIEYYPEGHRWPKFLKISQPDLSEEKANKIWQALGK</sequence>
<accession>A0ABX1D7P7</accession>
<dbReference type="Proteomes" id="UP000703674">
    <property type="component" value="Unassembled WGS sequence"/>
</dbReference>
<feature type="non-terminal residue" evidence="1">
    <location>
        <position position="120"/>
    </location>
</feature>
<evidence type="ECO:0000313" key="2">
    <source>
        <dbReference type="Proteomes" id="UP000703674"/>
    </source>
</evidence>
<dbReference type="RefSeq" id="WP_168025771.1">
    <property type="nucleotide sequence ID" value="NZ_JAAVJR010000277.1"/>
</dbReference>
<dbReference type="EMBL" id="JAAVJR010000277">
    <property type="protein sequence ID" value="NJW54551.1"/>
    <property type="molecule type" value="Genomic_DNA"/>
</dbReference>
<reference evidence="1 2" key="1">
    <citation type="submission" date="2020-03" db="EMBL/GenBank/DDBJ databases">
        <title>Salinimicrobium sp. nov, isolated from SCS.</title>
        <authorList>
            <person name="Cao W.R."/>
        </authorList>
    </citation>
    <scope>NUCLEOTIDE SEQUENCE [LARGE SCALE GENOMIC DNA]</scope>
    <source>
        <strain evidence="2">J15B91</strain>
    </source>
</reference>
<keyword evidence="2" id="KW-1185">Reference proteome</keyword>
<gene>
    <name evidence="1" type="ORF">HC175_16695</name>
</gene>